<keyword evidence="8" id="KW-0449">Lipoprotein</keyword>
<comment type="similarity">
    <text evidence="1 7">Belongs to the Lgt family.</text>
</comment>
<dbReference type="OrthoDB" id="871140at2"/>
<dbReference type="GO" id="GO:0005886">
    <property type="term" value="C:plasma membrane"/>
    <property type="evidence" value="ECO:0007669"/>
    <property type="project" value="UniProtKB-SubCell"/>
</dbReference>
<comment type="pathway">
    <text evidence="7">Protein modification; lipoprotein biosynthesis (diacylglyceryl transfer).</text>
</comment>
<accession>A0A1E7ZB28</accession>
<name>A0A1E7ZB28_9ALTE</name>
<feature type="transmembrane region" description="Helical" evidence="7">
    <location>
        <begin position="90"/>
        <end position="114"/>
    </location>
</feature>
<dbReference type="Proteomes" id="UP000175691">
    <property type="component" value="Unassembled WGS sequence"/>
</dbReference>
<dbReference type="STRING" id="1656094.BFC18_11865"/>
<evidence type="ECO:0000256" key="7">
    <source>
        <dbReference type="HAMAP-Rule" id="MF_01147"/>
    </source>
</evidence>
<dbReference type="GO" id="GO:0042158">
    <property type="term" value="P:lipoprotein biosynthetic process"/>
    <property type="evidence" value="ECO:0007669"/>
    <property type="project" value="UniProtKB-UniRule"/>
</dbReference>
<evidence type="ECO:0000313" key="9">
    <source>
        <dbReference type="Proteomes" id="UP000175691"/>
    </source>
</evidence>
<dbReference type="Pfam" id="PF01790">
    <property type="entry name" value="LGT"/>
    <property type="match status" value="1"/>
</dbReference>
<organism evidence="8 9">
    <name type="scientific">Alteromonas confluentis</name>
    <dbReference type="NCBI Taxonomy" id="1656094"/>
    <lineage>
        <taxon>Bacteria</taxon>
        <taxon>Pseudomonadati</taxon>
        <taxon>Pseudomonadota</taxon>
        <taxon>Gammaproteobacteria</taxon>
        <taxon>Alteromonadales</taxon>
        <taxon>Alteromonadaceae</taxon>
        <taxon>Alteromonas/Salinimonas group</taxon>
        <taxon>Alteromonas</taxon>
    </lineage>
</organism>
<comment type="function">
    <text evidence="7">Catalyzes the transfer of the diacylglyceryl group from phosphatidylglycerol to the sulfhydryl group of the N-terminal cysteine of a prolipoprotein, the first step in the formation of mature lipoproteins.</text>
</comment>
<feature type="transmembrane region" description="Helical" evidence="7">
    <location>
        <begin position="177"/>
        <end position="194"/>
    </location>
</feature>
<comment type="subcellular location">
    <subcellularLocation>
        <location evidence="7">Cell membrane</location>
        <topology evidence="7">Multi-pass membrane protein</topology>
    </subcellularLocation>
</comment>
<keyword evidence="2 7" id="KW-1003">Cell membrane</keyword>
<keyword evidence="9" id="KW-1185">Reference proteome</keyword>
<evidence type="ECO:0000256" key="3">
    <source>
        <dbReference type="ARBA" id="ARBA00022679"/>
    </source>
</evidence>
<dbReference type="GO" id="GO:0008961">
    <property type="term" value="F:phosphatidylglycerol-prolipoprotein diacylglyceryl transferase activity"/>
    <property type="evidence" value="ECO:0007669"/>
    <property type="project" value="UniProtKB-UniRule"/>
</dbReference>
<sequence>MAESSYFVFPNIDPIIFSIGPLSVRWYGMMYLVGFIAAYMLAQKRLSQTTWTREQLSDLLFWGFVGVILGGRIGYVLFYQFNMFIEDPTYLFRIWTGGMSFHGGLLGVLVALAWQAKRMNATFLQIGDFVAPLVPIGLGAGRIGNFLNAELWGRTTDVPWAIIFPGAGEHPRHPSQLYEFALEGVLLFIILWLYSARPRPTGAVGGLFLLGYGCFRFIVEYFREPDQHIGLYSVGLSQGQLLCIPMIMLGAGLMVWAYLRKSPEPTIKNSDKKSA</sequence>
<evidence type="ECO:0000256" key="4">
    <source>
        <dbReference type="ARBA" id="ARBA00022692"/>
    </source>
</evidence>
<keyword evidence="5 7" id="KW-1133">Transmembrane helix</keyword>
<feature type="transmembrane region" description="Helical" evidence="7">
    <location>
        <begin position="15"/>
        <end position="39"/>
    </location>
</feature>
<proteinExistence type="inferred from homology"/>
<reference evidence="8 9" key="1">
    <citation type="submission" date="2016-08" db="EMBL/GenBank/DDBJ databases">
        <authorList>
            <person name="Seilhamer J.J."/>
        </authorList>
    </citation>
    <scope>NUCLEOTIDE SEQUENCE [LARGE SCALE GENOMIC DNA]</scope>
    <source>
        <strain evidence="8 9">KCTC 42603</strain>
    </source>
</reference>
<feature type="transmembrane region" description="Helical" evidence="7">
    <location>
        <begin position="239"/>
        <end position="259"/>
    </location>
</feature>
<comment type="caution">
    <text evidence="8">The sequence shown here is derived from an EMBL/GenBank/DDBJ whole genome shotgun (WGS) entry which is preliminary data.</text>
</comment>
<evidence type="ECO:0000256" key="5">
    <source>
        <dbReference type="ARBA" id="ARBA00022989"/>
    </source>
</evidence>
<feature type="binding site" evidence="7">
    <location>
        <position position="142"/>
    </location>
    <ligand>
        <name>a 1,2-diacyl-sn-glycero-3-phospho-(1'-sn-glycerol)</name>
        <dbReference type="ChEBI" id="CHEBI:64716"/>
    </ligand>
</feature>
<keyword evidence="3 7" id="KW-0808">Transferase</keyword>
<feature type="transmembrane region" description="Helical" evidence="7">
    <location>
        <begin position="126"/>
        <end position="144"/>
    </location>
</feature>
<protein>
    <recommendedName>
        <fullName evidence="7">Phosphatidylglycerol--prolipoprotein diacylglyceryl transferase</fullName>
        <ecNumber evidence="7">2.5.1.145</ecNumber>
    </recommendedName>
</protein>
<dbReference type="AlphaFoldDB" id="A0A1E7ZB28"/>
<dbReference type="EC" id="2.5.1.145" evidence="7"/>
<keyword evidence="4 7" id="KW-0812">Transmembrane</keyword>
<dbReference type="EMBL" id="MDHN01000025">
    <property type="protein sequence ID" value="OFC70707.1"/>
    <property type="molecule type" value="Genomic_DNA"/>
</dbReference>
<dbReference type="HAMAP" id="MF_01147">
    <property type="entry name" value="Lgt"/>
    <property type="match status" value="1"/>
</dbReference>
<feature type="transmembrane region" description="Helical" evidence="7">
    <location>
        <begin position="59"/>
        <end position="78"/>
    </location>
</feature>
<gene>
    <name evidence="7" type="primary">lgt</name>
    <name evidence="8" type="ORF">BFC18_11865</name>
</gene>
<dbReference type="PANTHER" id="PTHR30589:SF0">
    <property type="entry name" value="PHOSPHATIDYLGLYCEROL--PROLIPOPROTEIN DIACYLGLYCERYL TRANSFERASE"/>
    <property type="match status" value="1"/>
</dbReference>
<dbReference type="NCBIfam" id="TIGR00544">
    <property type="entry name" value="lgt"/>
    <property type="match status" value="1"/>
</dbReference>
<dbReference type="PANTHER" id="PTHR30589">
    <property type="entry name" value="PROLIPOPROTEIN DIACYLGLYCERYL TRANSFERASE"/>
    <property type="match status" value="1"/>
</dbReference>
<dbReference type="PROSITE" id="PS01311">
    <property type="entry name" value="LGT"/>
    <property type="match status" value="1"/>
</dbReference>
<evidence type="ECO:0000256" key="1">
    <source>
        <dbReference type="ARBA" id="ARBA00007150"/>
    </source>
</evidence>
<evidence type="ECO:0000256" key="6">
    <source>
        <dbReference type="ARBA" id="ARBA00023136"/>
    </source>
</evidence>
<dbReference type="InterPro" id="IPR001640">
    <property type="entry name" value="Lgt"/>
</dbReference>
<dbReference type="UniPathway" id="UPA00664"/>
<comment type="catalytic activity">
    <reaction evidence="7">
        <text>L-cysteinyl-[prolipoprotein] + a 1,2-diacyl-sn-glycero-3-phospho-(1'-sn-glycerol) = an S-1,2-diacyl-sn-glyceryl-L-cysteinyl-[prolipoprotein] + sn-glycerol 1-phosphate + H(+)</text>
        <dbReference type="Rhea" id="RHEA:56712"/>
        <dbReference type="Rhea" id="RHEA-COMP:14679"/>
        <dbReference type="Rhea" id="RHEA-COMP:14680"/>
        <dbReference type="ChEBI" id="CHEBI:15378"/>
        <dbReference type="ChEBI" id="CHEBI:29950"/>
        <dbReference type="ChEBI" id="CHEBI:57685"/>
        <dbReference type="ChEBI" id="CHEBI:64716"/>
        <dbReference type="ChEBI" id="CHEBI:140658"/>
        <dbReference type="EC" id="2.5.1.145"/>
    </reaction>
</comment>
<dbReference type="RefSeq" id="WP_070125533.1">
    <property type="nucleotide sequence ID" value="NZ_MDHN01000025.1"/>
</dbReference>
<feature type="transmembrane region" description="Helical" evidence="7">
    <location>
        <begin position="201"/>
        <end position="219"/>
    </location>
</feature>
<evidence type="ECO:0000313" key="8">
    <source>
        <dbReference type="EMBL" id="OFC70707.1"/>
    </source>
</evidence>
<evidence type="ECO:0000256" key="2">
    <source>
        <dbReference type="ARBA" id="ARBA00022475"/>
    </source>
</evidence>
<keyword evidence="6 7" id="KW-0472">Membrane</keyword>